<keyword evidence="3" id="KW-0238">DNA-binding</keyword>
<feature type="compositionally biased region" description="Basic residues" evidence="5">
    <location>
        <begin position="144"/>
        <end position="159"/>
    </location>
</feature>
<feature type="region of interest" description="Disordered" evidence="5">
    <location>
        <begin position="134"/>
        <end position="159"/>
    </location>
</feature>
<accession>A0A1M6NVR6</accession>
<dbReference type="SUPFAM" id="SSF46785">
    <property type="entry name" value="Winged helix' DNA-binding domain"/>
    <property type="match status" value="1"/>
</dbReference>
<dbReference type="GO" id="GO:0003677">
    <property type="term" value="F:DNA binding"/>
    <property type="evidence" value="ECO:0007669"/>
    <property type="project" value="UniProtKB-KW"/>
</dbReference>
<dbReference type="Gene3D" id="1.10.10.10">
    <property type="entry name" value="Winged helix-like DNA-binding domain superfamily/Winged helix DNA-binding domain"/>
    <property type="match status" value="1"/>
</dbReference>
<dbReference type="InterPro" id="IPR036390">
    <property type="entry name" value="WH_DNA-bd_sf"/>
</dbReference>
<evidence type="ECO:0000256" key="3">
    <source>
        <dbReference type="ARBA" id="ARBA00023125"/>
    </source>
</evidence>
<keyword evidence="4" id="KW-0804">Transcription</keyword>
<evidence type="ECO:0000313" key="7">
    <source>
        <dbReference type="Proteomes" id="UP000184498"/>
    </source>
</evidence>
<evidence type="ECO:0000313" key="6">
    <source>
        <dbReference type="EMBL" id="SHJ99775.1"/>
    </source>
</evidence>
<comment type="similarity">
    <text evidence="1">Belongs to the BlaI transcriptional regulatory family.</text>
</comment>
<keyword evidence="2" id="KW-0805">Transcription regulation</keyword>
<dbReference type="Pfam" id="PF03965">
    <property type="entry name" value="Penicillinase_R"/>
    <property type="match status" value="1"/>
</dbReference>
<evidence type="ECO:0000256" key="2">
    <source>
        <dbReference type="ARBA" id="ARBA00023015"/>
    </source>
</evidence>
<dbReference type="InterPro" id="IPR005650">
    <property type="entry name" value="BlaI_family"/>
</dbReference>
<dbReference type="AlphaFoldDB" id="A0A1M6NVR6"/>
<dbReference type="STRING" id="216903.SAMN05444371_0683"/>
<proteinExistence type="inferred from homology"/>
<evidence type="ECO:0000256" key="5">
    <source>
        <dbReference type="SAM" id="MobiDB-lite"/>
    </source>
</evidence>
<reference evidence="7" key="1">
    <citation type="submission" date="2016-11" db="EMBL/GenBank/DDBJ databases">
        <authorList>
            <person name="Varghese N."/>
            <person name="Submissions S."/>
        </authorList>
    </citation>
    <scope>NUCLEOTIDE SEQUENCE [LARGE SCALE GENOMIC DNA]</scope>
    <source>
        <strain evidence="7">DSM 18016</strain>
    </source>
</reference>
<dbReference type="RefSeq" id="WP_072996423.1">
    <property type="nucleotide sequence ID" value="NZ_FRAM01000001.1"/>
</dbReference>
<name>A0A1M6NVR6_9FLAO</name>
<evidence type="ECO:0000256" key="4">
    <source>
        <dbReference type="ARBA" id="ARBA00023163"/>
    </source>
</evidence>
<dbReference type="OrthoDB" id="1098508at2"/>
<evidence type="ECO:0000256" key="1">
    <source>
        <dbReference type="ARBA" id="ARBA00011046"/>
    </source>
</evidence>
<keyword evidence="7" id="KW-1185">Reference proteome</keyword>
<organism evidence="6 7">
    <name type="scientific">Epilithonimonas mollis</name>
    <dbReference type="NCBI Taxonomy" id="216903"/>
    <lineage>
        <taxon>Bacteria</taxon>
        <taxon>Pseudomonadati</taxon>
        <taxon>Bacteroidota</taxon>
        <taxon>Flavobacteriia</taxon>
        <taxon>Flavobacteriales</taxon>
        <taxon>Weeksellaceae</taxon>
        <taxon>Chryseobacterium group</taxon>
        <taxon>Epilithonimonas</taxon>
    </lineage>
</organism>
<dbReference type="GO" id="GO:0045892">
    <property type="term" value="P:negative regulation of DNA-templated transcription"/>
    <property type="evidence" value="ECO:0007669"/>
    <property type="project" value="InterPro"/>
</dbReference>
<dbReference type="EMBL" id="FRAM01000001">
    <property type="protein sequence ID" value="SHJ99775.1"/>
    <property type="molecule type" value="Genomic_DNA"/>
</dbReference>
<protein>
    <submittedName>
        <fullName evidence="6">Predicted transcriptional regulator</fullName>
    </submittedName>
</protein>
<dbReference type="InterPro" id="IPR036388">
    <property type="entry name" value="WH-like_DNA-bd_sf"/>
</dbReference>
<dbReference type="Proteomes" id="UP000184498">
    <property type="component" value="Unassembled WGS sequence"/>
</dbReference>
<gene>
    <name evidence="6" type="ORF">SAMN05444371_0683</name>
</gene>
<sequence length="159" mass="18832">MKLQSLTASEEDVMRVIWKEGKIYFRDLMNAYPEPKPHQNTVSTFLKILVEKNYLSVEKKGRIYLYSPAVSFDDYKKIVTKKIIENYFDNSGSELLKLLMEENFIKAKDLNDFFEVKTTVIPLQDNSEKENPIKEFVKELTSQKKPKKKEKEKKKKKKK</sequence>